<name>A0A9X7BTH7_BACTU</name>
<gene>
    <name evidence="1" type="ORF">COK99_01735</name>
</gene>
<reference evidence="1 2" key="1">
    <citation type="submission" date="2017-09" db="EMBL/GenBank/DDBJ databases">
        <title>Large-scale bioinformatics analysis of Bacillus genomes uncovers conserved roles of natural products in bacterial physiology.</title>
        <authorList>
            <consortium name="Agbiome Team Llc"/>
            <person name="Bleich R.M."/>
            <person name="Grubbs K.J."/>
            <person name="Santa Maria K.C."/>
            <person name="Allen S.E."/>
            <person name="Farag S."/>
            <person name="Shank E.A."/>
            <person name="Bowers A."/>
        </authorList>
    </citation>
    <scope>NUCLEOTIDE SEQUENCE [LARGE SCALE GENOMIC DNA]</scope>
    <source>
        <strain evidence="1 2">AFS060060</strain>
    </source>
</reference>
<dbReference type="EMBL" id="NVDU01000003">
    <property type="protein sequence ID" value="PFV35769.1"/>
    <property type="molecule type" value="Genomic_DNA"/>
</dbReference>
<dbReference type="Proteomes" id="UP000223366">
    <property type="component" value="Unassembled WGS sequence"/>
</dbReference>
<accession>A0A9X7BTH7</accession>
<organism evidence="1 2">
    <name type="scientific">Bacillus thuringiensis</name>
    <dbReference type="NCBI Taxonomy" id="1428"/>
    <lineage>
        <taxon>Bacteria</taxon>
        <taxon>Bacillati</taxon>
        <taxon>Bacillota</taxon>
        <taxon>Bacilli</taxon>
        <taxon>Bacillales</taxon>
        <taxon>Bacillaceae</taxon>
        <taxon>Bacillus</taxon>
        <taxon>Bacillus cereus group</taxon>
    </lineage>
</organism>
<evidence type="ECO:0000313" key="1">
    <source>
        <dbReference type="EMBL" id="PFV35769.1"/>
    </source>
</evidence>
<sequence length="105" mass="11633">MSEIRVTINKGDTFTEVKDDIFVISHTNSKSDKINTLIEGKASKSELEEILIASQIGIFSTLLKHPECSIDDVKKIQEKTNGVVLKELFRKHEGDSSGEDGAVKE</sequence>
<comment type="caution">
    <text evidence="1">The sequence shown here is derived from an EMBL/GenBank/DDBJ whole genome shotgun (WGS) entry which is preliminary data.</text>
</comment>
<evidence type="ECO:0008006" key="3">
    <source>
        <dbReference type="Google" id="ProtNLM"/>
    </source>
</evidence>
<dbReference type="RefSeq" id="WP_098685609.1">
    <property type="nucleotide sequence ID" value="NZ_NVDU01000003.1"/>
</dbReference>
<dbReference type="AlphaFoldDB" id="A0A9X7BTH7"/>
<protein>
    <recommendedName>
        <fullName evidence="3">Phage protein</fullName>
    </recommendedName>
</protein>
<evidence type="ECO:0000313" key="2">
    <source>
        <dbReference type="Proteomes" id="UP000223366"/>
    </source>
</evidence>
<proteinExistence type="predicted"/>